<feature type="signal peptide" evidence="2">
    <location>
        <begin position="1"/>
        <end position="21"/>
    </location>
</feature>
<dbReference type="InterPro" id="IPR036397">
    <property type="entry name" value="RNaseH_sf"/>
</dbReference>
<feature type="chain" id="PRO_5018705996" description="RNase H type-1 domain-containing protein" evidence="2">
    <location>
        <begin position="22"/>
        <end position="163"/>
    </location>
</feature>
<dbReference type="Pfam" id="PF13456">
    <property type="entry name" value="RVT_3"/>
    <property type="match status" value="1"/>
</dbReference>
<keyword evidence="5" id="KW-1185">Reference proteome</keyword>
<protein>
    <recommendedName>
        <fullName evidence="3">RNase H type-1 domain-containing protein</fullName>
    </recommendedName>
</protein>
<dbReference type="Proteomes" id="UP000283530">
    <property type="component" value="Unassembled WGS sequence"/>
</dbReference>
<dbReference type="GO" id="GO:0003676">
    <property type="term" value="F:nucleic acid binding"/>
    <property type="evidence" value="ECO:0007669"/>
    <property type="project" value="InterPro"/>
</dbReference>
<dbReference type="OrthoDB" id="1687712at2759"/>
<evidence type="ECO:0000259" key="3">
    <source>
        <dbReference type="Pfam" id="PF13456"/>
    </source>
</evidence>
<feature type="region of interest" description="Disordered" evidence="1">
    <location>
        <begin position="121"/>
        <end position="143"/>
    </location>
</feature>
<feature type="compositionally biased region" description="Low complexity" evidence="1">
    <location>
        <begin position="122"/>
        <end position="135"/>
    </location>
</feature>
<evidence type="ECO:0000313" key="4">
    <source>
        <dbReference type="EMBL" id="RWR76427.1"/>
    </source>
</evidence>
<dbReference type="EMBL" id="QPKB01000002">
    <property type="protein sequence ID" value="RWR76427.1"/>
    <property type="molecule type" value="Genomic_DNA"/>
</dbReference>
<dbReference type="Gene3D" id="3.30.420.10">
    <property type="entry name" value="Ribonuclease H-like superfamily/Ribonuclease H"/>
    <property type="match status" value="1"/>
</dbReference>
<dbReference type="InterPro" id="IPR002156">
    <property type="entry name" value="RNaseH_domain"/>
</dbReference>
<name>A0A3S3M3G6_9MAGN</name>
<evidence type="ECO:0000313" key="5">
    <source>
        <dbReference type="Proteomes" id="UP000283530"/>
    </source>
</evidence>
<organism evidence="4 5">
    <name type="scientific">Cinnamomum micranthum f. kanehirae</name>
    <dbReference type="NCBI Taxonomy" id="337451"/>
    <lineage>
        <taxon>Eukaryota</taxon>
        <taxon>Viridiplantae</taxon>
        <taxon>Streptophyta</taxon>
        <taxon>Embryophyta</taxon>
        <taxon>Tracheophyta</taxon>
        <taxon>Spermatophyta</taxon>
        <taxon>Magnoliopsida</taxon>
        <taxon>Magnoliidae</taxon>
        <taxon>Laurales</taxon>
        <taxon>Lauraceae</taxon>
        <taxon>Cinnamomum</taxon>
    </lineage>
</organism>
<reference evidence="4 5" key="1">
    <citation type="journal article" date="2019" name="Nat. Plants">
        <title>Stout camphor tree genome fills gaps in understanding of flowering plant genome evolution.</title>
        <authorList>
            <person name="Chaw S.M."/>
            <person name="Liu Y.C."/>
            <person name="Wu Y.W."/>
            <person name="Wang H.Y."/>
            <person name="Lin C.I."/>
            <person name="Wu C.S."/>
            <person name="Ke H.M."/>
            <person name="Chang L.Y."/>
            <person name="Hsu C.Y."/>
            <person name="Yang H.T."/>
            <person name="Sudianto E."/>
            <person name="Hsu M.H."/>
            <person name="Wu K.P."/>
            <person name="Wang L.N."/>
            <person name="Leebens-Mack J.H."/>
            <person name="Tsai I.J."/>
        </authorList>
    </citation>
    <scope>NUCLEOTIDE SEQUENCE [LARGE SCALE GENOMIC DNA]</scope>
    <source>
        <strain evidence="5">cv. Chaw 1501</strain>
        <tissue evidence="4">Young leaves</tissue>
    </source>
</reference>
<dbReference type="SUPFAM" id="SSF53098">
    <property type="entry name" value="Ribonuclease H-like"/>
    <property type="match status" value="1"/>
</dbReference>
<keyword evidence="2" id="KW-0732">Signal</keyword>
<sequence length="163" mass="18291">MRARVPEAAVLNLAISAWAFAAVTIGESALEAEVKAMLRGSRMCLTLGIQNVIFESDSYIVWNSIVSELGMPWTLMPLWKKLRDSLDKIPSWHVLLTRRDANRDIYLQELCLQEERMMPLDQQTQGSSTLGQSSSVLRSTNEDTTEAEAVNVLNDTVMSEILF</sequence>
<accession>A0A3S3M3G6</accession>
<dbReference type="AlphaFoldDB" id="A0A3S3M3G6"/>
<dbReference type="GO" id="GO:0004523">
    <property type="term" value="F:RNA-DNA hybrid ribonuclease activity"/>
    <property type="evidence" value="ECO:0007669"/>
    <property type="project" value="InterPro"/>
</dbReference>
<dbReference type="CDD" id="cd06222">
    <property type="entry name" value="RNase_H_like"/>
    <property type="match status" value="1"/>
</dbReference>
<feature type="domain" description="RNase H type-1" evidence="3">
    <location>
        <begin position="25"/>
        <end position="103"/>
    </location>
</feature>
<proteinExistence type="predicted"/>
<evidence type="ECO:0000256" key="2">
    <source>
        <dbReference type="SAM" id="SignalP"/>
    </source>
</evidence>
<evidence type="ECO:0000256" key="1">
    <source>
        <dbReference type="SAM" id="MobiDB-lite"/>
    </source>
</evidence>
<dbReference type="InterPro" id="IPR044730">
    <property type="entry name" value="RNase_H-like_dom_plant"/>
</dbReference>
<comment type="caution">
    <text evidence="4">The sequence shown here is derived from an EMBL/GenBank/DDBJ whole genome shotgun (WGS) entry which is preliminary data.</text>
</comment>
<gene>
    <name evidence="4" type="ORF">CKAN_00486800</name>
</gene>
<dbReference type="InterPro" id="IPR012337">
    <property type="entry name" value="RNaseH-like_sf"/>
</dbReference>